<evidence type="ECO:0000313" key="2">
    <source>
        <dbReference type="EMBL" id="CCO48238.1"/>
    </source>
</evidence>
<dbReference type="Proteomes" id="UP000018211">
    <property type="component" value="Unassembled WGS sequence"/>
</dbReference>
<dbReference type="AlphaFoldDB" id="A0AAV2VUT7"/>
<dbReference type="EMBL" id="CAOF01000140">
    <property type="protein sequence ID" value="CCO48238.1"/>
    <property type="molecule type" value="Genomic_DNA"/>
</dbReference>
<feature type="compositionally biased region" description="Basic and acidic residues" evidence="1">
    <location>
        <begin position="1"/>
        <end position="13"/>
    </location>
</feature>
<reference evidence="2 3" key="1">
    <citation type="journal article" date="2013" name="ISME J.">
        <title>Comparative genomics of pathogenic lineages of Vibrio nigripulchritudo identifies virulence-associated traits.</title>
        <authorList>
            <person name="Goudenege D."/>
            <person name="Labreuche Y."/>
            <person name="Krin E."/>
            <person name="Ansquer D."/>
            <person name="Mangenot S."/>
            <person name="Calteau A."/>
            <person name="Medigue C."/>
            <person name="Mazel D."/>
            <person name="Polz M.F."/>
            <person name="Le Roux F."/>
        </authorList>
    </citation>
    <scope>NUCLEOTIDE SEQUENCE [LARGE SCALE GENOMIC DNA]</scope>
    <source>
        <strain evidence="2 3">SOn1</strain>
    </source>
</reference>
<protein>
    <submittedName>
        <fullName evidence="2">Uncharacterized protein</fullName>
    </submittedName>
</protein>
<evidence type="ECO:0000313" key="3">
    <source>
        <dbReference type="Proteomes" id="UP000018211"/>
    </source>
</evidence>
<feature type="compositionally biased region" description="Basic and acidic residues" evidence="1">
    <location>
        <begin position="27"/>
        <end position="41"/>
    </location>
</feature>
<comment type="caution">
    <text evidence="2">The sequence shown here is derived from an EMBL/GenBank/DDBJ whole genome shotgun (WGS) entry which is preliminary data.</text>
</comment>
<sequence>MIVERKNRAENKASQHSPDIFFIASKPKCDKEKNEKLKKSS</sequence>
<proteinExistence type="predicted"/>
<gene>
    <name evidence="2" type="ORF">VIBNISOn1_480037</name>
</gene>
<name>A0AAV2VUT7_9VIBR</name>
<feature type="region of interest" description="Disordered" evidence="1">
    <location>
        <begin position="1"/>
        <end position="41"/>
    </location>
</feature>
<organism evidence="2 3">
    <name type="scientific">Vibrio nigripulchritudo SOn1</name>
    <dbReference type="NCBI Taxonomy" id="1238450"/>
    <lineage>
        <taxon>Bacteria</taxon>
        <taxon>Pseudomonadati</taxon>
        <taxon>Pseudomonadota</taxon>
        <taxon>Gammaproteobacteria</taxon>
        <taxon>Vibrionales</taxon>
        <taxon>Vibrionaceae</taxon>
        <taxon>Vibrio</taxon>
    </lineage>
</organism>
<accession>A0AAV2VUT7</accession>
<evidence type="ECO:0000256" key="1">
    <source>
        <dbReference type="SAM" id="MobiDB-lite"/>
    </source>
</evidence>